<keyword evidence="19" id="KW-1015">Disulfide bond</keyword>
<evidence type="ECO:0000256" key="9">
    <source>
        <dbReference type="ARBA" id="ARBA00022685"/>
    </source>
</evidence>
<dbReference type="CDD" id="cd00094">
    <property type="entry name" value="HX"/>
    <property type="match status" value="1"/>
</dbReference>
<evidence type="ECO:0000313" key="34">
    <source>
        <dbReference type="Proteomes" id="UP000324091"/>
    </source>
</evidence>
<dbReference type="Pfam" id="PF00413">
    <property type="entry name" value="Peptidase_M10"/>
    <property type="match status" value="1"/>
</dbReference>
<comment type="cofactor">
    <cofactor evidence="27">
        <name>Zn(2+)</name>
        <dbReference type="ChEBI" id="CHEBI:29105"/>
    </cofactor>
    <text evidence="27">Binds 2 Zn(2+) ions per subunit.</text>
</comment>
<dbReference type="GO" id="GO:0030198">
    <property type="term" value="P:extracellular matrix organization"/>
    <property type="evidence" value="ECO:0007669"/>
    <property type="project" value="TreeGrafter"/>
</dbReference>
<dbReference type="InterPro" id="IPR001818">
    <property type="entry name" value="Pept_M10_metallopeptidase"/>
</dbReference>
<feature type="binding site" evidence="26">
    <location>
        <position position="252"/>
    </location>
    <ligand>
        <name>Zn(2+)</name>
        <dbReference type="ChEBI" id="CHEBI:29105"/>
        <label>2</label>
        <note>catalytic</note>
    </ligand>
</feature>
<evidence type="ECO:0000256" key="27">
    <source>
        <dbReference type="PIRSR" id="PIRSR621190-2"/>
    </source>
</evidence>
<keyword evidence="9" id="KW-0165">Cleavage on pair of basic residues</keyword>
<keyword evidence="5" id="KW-0964">Secreted</keyword>
<keyword evidence="15 27" id="KW-0106">Calcium</keyword>
<dbReference type="PRINTS" id="PR00138">
    <property type="entry name" value="MATRIXIN"/>
</dbReference>
<dbReference type="AlphaFoldDB" id="A0A5C6MFS4"/>
<keyword evidence="20" id="KW-0325">Glycoprotein</keyword>
<name>A0A5C6MFS4_9TELE</name>
<evidence type="ECO:0000256" key="18">
    <source>
        <dbReference type="ARBA" id="ARBA00023145"/>
    </source>
</evidence>
<feature type="binding site" evidence="27">
    <location>
        <position position="141"/>
    </location>
    <ligand>
        <name>Ca(2+)</name>
        <dbReference type="ChEBI" id="CHEBI:29108"/>
        <label>1</label>
    </ligand>
</feature>
<evidence type="ECO:0000256" key="19">
    <source>
        <dbReference type="ARBA" id="ARBA00023157"/>
    </source>
</evidence>
<evidence type="ECO:0000259" key="32">
    <source>
        <dbReference type="SMART" id="SM00235"/>
    </source>
</evidence>
<proteinExistence type="inferred from homology"/>
<feature type="binding site" evidence="27">
    <location>
        <position position="217"/>
    </location>
    <ligand>
        <name>Zn(2+)</name>
        <dbReference type="ChEBI" id="CHEBI:29105"/>
        <label>1</label>
    </ligand>
</feature>
<feature type="binding site" description="in inhibited form" evidence="27">
    <location>
        <position position="103"/>
    </location>
    <ligand>
        <name>Zn(2+)</name>
        <dbReference type="ChEBI" id="CHEBI:29105"/>
        <label>2</label>
        <note>catalytic</note>
    </ligand>
</feature>
<evidence type="ECO:0000256" key="22">
    <source>
        <dbReference type="ARBA" id="ARBA00074057"/>
    </source>
</evidence>
<keyword evidence="8" id="KW-0645">Protease</keyword>
<evidence type="ECO:0000256" key="28">
    <source>
        <dbReference type="PIRSR" id="PIRSR621190-4"/>
    </source>
</evidence>
<feature type="binding site" evidence="27">
    <location>
        <position position="433"/>
    </location>
    <ligand>
        <name>Ca(2+)</name>
        <dbReference type="ChEBI" id="CHEBI:29108"/>
        <label>5</label>
    </ligand>
</feature>
<feature type="repeat" description="Hemopexin" evidence="30">
    <location>
        <begin position="332"/>
        <end position="377"/>
    </location>
</feature>
<feature type="repeat" description="Hemopexin" evidence="30">
    <location>
        <begin position="381"/>
        <end position="426"/>
    </location>
</feature>
<keyword evidence="16" id="KW-0482">Metalloprotease</keyword>
<keyword evidence="10 26" id="KW-0479">Metal-binding</keyword>
<feature type="binding site" evidence="27">
    <location>
        <position position="479"/>
    </location>
    <ligand>
        <name>Ca(2+)</name>
        <dbReference type="ChEBI" id="CHEBI:29108"/>
        <label>4</label>
    </ligand>
</feature>
<evidence type="ECO:0000256" key="11">
    <source>
        <dbReference type="ARBA" id="ARBA00022729"/>
    </source>
</evidence>
<dbReference type="PIRSF" id="PIRSF001191">
    <property type="entry name" value="Peptidase_M10A_matrix"/>
    <property type="match status" value="1"/>
</dbReference>
<feature type="binding site" evidence="27">
    <location>
        <position position="215"/>
    </location>
    <ligand>
        <name>Ca(2+)</name>
        <dbReference type="ChEBI" id="CHEBI:29108"/>
        <label>2</label>
    </ligand>
</feature>
<evidence type="ECO:0000256" key="26">
    <source>
        <dbReference type="PIRSR" id="PIRSR001191-2"/>
    </source>
</evidence>
<gene>
    <name evidence="33" type="ORF">D4764_0092620</name>
</gene>
<feature type="binding site" evidence="27">
    <location>
        <position position="196"/>
    </location>
    <ligand>
        <name>Ca(2+)</name>
        <dbReference type="ChEBI" id="CHEBI:29108"/>
        <label>3</label>
    </ligand>
</feature>
<comment type="similarity">
    <text evidence="3">Belongs to the peptidase M10A family.</text>
</comment>
<feature type="repeat" description="Hemopexin" evidence="30">
    <location>
        <begin position="475"/>
        <end position="522"/>
    </location>
</feature>
<evidence type="ECO:0000256" key="13">
    <source>
        <dbReference type="ARBA" id="ARBA00022801"/>
    </source>
</evidence>
<dbReference type="InterPro" id="IPR002477">
    <property type="entry name" value="Peptidoglycan-bd-like"/>
</dbReference>
<dbReference type="SUPFAM" id="SSF50923">
    <property type="entry name" value="Hemopexin-like domain"/>
    <property type="match status" value="1"/>
</dbReference>
<dbReference type="InterPro" id="IPR036375">
    <property type="entry name" value="Hemopexin-like_dom_sf"/>
</dbReference>
<dbReference type="SUPFAM" id="SSF55486">
    <property type="entry name" value="Metalloproteases ('zincins'), catalytic domain"/>
    <property type="match status" value="1"/>
</dbReference>
<feature type="binding site" evidence="27">
    <location>
        <position position="385"/>
    </location>
    <ligand>
        <name>Ca(2+)</name>
        <dbReference type="ChEBI" id="CHEBI:29108"/>
        <label>4</label>
    </ligand>
</feature>
<sequence length="587" mass="66196">QNLKLSAQIQLRPDPAETRSRSSSAQIQLSPGAVVPCSSCRGSQTYHQMMATRHLTCESGRGQELQTQEALTRAIRAMQRFGGLKETGIFDQDTLLLMGTPRCSLPDVPEGSTGRSRRALMPQSKWNKRHMSWRVRTFPKDSALLGRDTVRALMHYALKVWSDIAPLNFHEVAGSDADIQIDFTKADHEDGYPFDGPGGTVAHAFFPGEKFSAGDTHFDDDEAWTFRSADADGMDLFAVAVHEFGHAIGLVHTSAVESIMRPYYQGPVGDPLKYHLPYEDKVRVWQLYGVRDSVSHTDRPGVPPPTEPPVLGDVPNNRSTLPMARDAPDRCSSHFDAVAQIRGEAFFFKGKYFWRLTREKHLVSLRPAQIHRFWRGLPPSLDGVDAVYERAADHKIVFFKGSRYWLFKDNIMEEGYPRPISDFGLPLDGVDAAFVWLHNHKTYFFRERRYWRYDEQLRQMDPGYPKASALWKGLPPDLDDAMSWSDGSSYFFKGREYWRVPGGAVEAEPGFPRLTSTDWLLCSQMQADSPEPEAPDAAATTGDTRRQPDRAHDGYEVCSCTSGSAPPPRRFLWLLPPVWTLLVRSGA</sequence>
<evidence type="ECO:0000256" key="14">
    <source>
        <dbReference type="ARBA" id="ARBA00022833"/>
    </source>
</evidence>
<keyword evidence="21" id="KW-0449">Lipoprotein</keyword>
<dbReference type="EMBL" id="RHFK02000678">
    <property type="protein sequence ID" value="TWW53465.1"/>
    <property type="molecule type" value="Genomic_DNA"/>
</dbReference>
<evidence type="ECO:0000313" key="33">
    <source>
        <dbReference type="EMBL" id="TWW53465.1"/>
    </source>
</evidence>
<dbReference type="FunFam" id="2.110.10.10:FF:000003">
    <property type="entry name" value="Matrix metallopeptidase 17"/>
    <property type="match status" value="1"/>
</dbReference>
<feature type="repeat" description="Hemopexin" evidence="30">
    <location>
        <begin position="427"/>
        <end position="474"/>
    </location>
</feature>
<keyword evidence="7" id="KW-0336">GPI-anchor</keyword>
<dbReference type="CDD" id="cd04278">
    <property type="entry name" value="ZnMc_MMP"/>
    <property type="match status" value="1"/>
</dbReference>
<dbReference type="SMART" id="SM00235">
    <property type="entry name" value="ZnMc"/>
    <property type="match status" value="1"/>
</dbReference>
<evidence type="ECO:0000256" key="31">
    <source>
        <dbReference type="SAM" id="MobiDB-lite"/>
    </source>
</evidence>
<keyword evidence="13" id="KW-0378">Hydrolase</keyword>
<evidence type="ECO:0000256" key="17">
    <source>
        <dbReference type="ARBA" id="ARBA00023136"/>
    </source>
</evidence>
<evidence type="ECO:0000256" key="6">
    <source>
        <dbReference type="ARBA" id="ARBA00022530"/>
    </source>
</evidence>
<feature type="binding site" evidence="27">
    <location>
        <position position="222"/>
    </location>
    <ligand>
        <name>Ca(2+)</name>
        <dbReference type="ChEBI" id="CHEBI:29108"/>
        <label>3</label>
    </ligand>
</feature>
<evidence type="ECO:0000256" key="5">
    <source>
        <dbReference type="ARBA" id="ARBA00022525"/>
    </source>
</evidence>
<organism evidence="33 34">
    <name type="scientific">Takifugu flavidus</name>
    <name type="common">sansaifugu</name>
    <dbReference type="NCBI Taxonomy" id="433684"/>
    <lineage>
        <taxon>Eukaryota</taxon>
        <taxon>Metazoa</taxon>
        <taxon>Chordata</taxon>
        <taxon>Craniata</taxon>
        <taxon>Vertebrata</taxon>
        <taxon>Euteleostomi</taxon>
        <taxon>Actinopterygii</taxon>
        <taxon>Neopterygii</taxon>
        <taxon>Teleostei</taxon>
        <taxon>Neoteleostei</taxon>
        <taxon>Acanthomorphata</taxon>
        <taxon>Eupercaria</taxon>
        <taxon>Tetraodontiformes</taxon>
        <taxon>Tetradontoidea</taxon>
        <taxon>Tetraodontidae</taxon>
        <taxon>Takifugu</taxon>
    </lineage>
</organism>
<dbReference type="GO" id="GO:0004222">
    <property type="term" value="F:metalloendopeptidase activity"/>
    <property type="evidence" value="ECO:0007669"/>
    <property type="project" value="InterPro"/>
</dbReference>
<feature type="non-terminal residue" evidence="33">
    <location>
        <position position="1"/>
    </location>
</feature>
<evidence type="ECO:0000256" key="4">
    <source>
        <dbReference type="ARBA" id="ARBA00022475"/>
    </source>
</evidence>
<evidence type="ECO:0000256" key="15">
    <source>
        <dbReference type="ARBA" id="ARBA00022837"/>
    </source>
</evidence>
<comment type="subcellular location">
    <subcellularLocation>
        <location evidence="1">Cell membrane</location>
        <topology evidence="1">Lipid-anchor</topology>
        <topology evidence="1">GPI-anchor</topology>
        <orientation evidence="1">Extracellular side</orientation>
    </subcellularLocation>
    <subcellularLocation>
        <location evidence="2">Secreted</location>
        <location evidence="2">Extracellular space</location>
        <location evidence="2">Extracellular matrix</location>
    </subcellularLocation>
</comment>
<feature type="binding site" evidence="27">
    <location>
        <position position="178"/>
    </location>
    <ligand>
        <name>Ca(2+)</name>
        <dbReference type="ChEBI" id="CHEBI:29108"/>
        <label>2</label>
    </ligand>
</feature>
<dbReference type="InterPro" id="IPR021190">
    <property type="entry name" value="Pept_M10A"/>
</dbReference>
<dbReference type="Gene3D" id="3.40.390.10">
    <property type="entry name" value="Collagenase (Catalytic Domain)"/>
    <property type="match status" value="1"/>
</dbReference>
<feature type="binding site" evidence="26">
    <location>
        <position position="242"/>
    </location>
    <ligand>
        <name>Zn(2+)</name>
        <dbReference type="ChEBI" id="CHEBI:29105"/>
        <label>2</label>
        <note>catalytic</note>
    </ligand>
</feature>
<dbReference type="Pfam" id="PF01471">
    <property type="entry name" value="PG_binding_1"/>
    <property type="match status" value="1"/>
</dbReference>
<feature type="active site" evidence="25">
    <location>
        <position position="243"/>
    </location>
</feature>
<reference evidence="33 34" key="1">
    <citation type="submission" date="2019-04" db="EMBL/GenBank/DDBJ databases">
        <title>Chromosome genome assembly for Takifugu flavidus.</title>
        <authorList>
            <person name="Xiao S."/>
        </authorList>
    </citation>
    <scope>NUCLEOTIDE SEQUENCE [LARGE SCALE GENOMIC DNA]</scope>
    <source>
        <strain evidence="33">HTHZ2018</strain>
        <tissue evidence="33">Muscle</tissue>
    </source>
</reference>
<dbReference type="SUPFAM" id="SSF47090">
    <property type="entry name" value="PGBD-like"/>
    <property type="match status" value="1"/>
</dbReference>
<dbReference type="Gene3D" id="2.110.10.10">
    <property type="entry name" value="Hemopexin-like domain"/>
    <property type="match status" value="1"/>
</dbReference>
<keyword evidence="11" id="KW-0732">Signal</keyword>
<feature type="domain" description="Peptidase metallopeptidase" evidence="32">
    <location>
        <begin position="122"/>
        <end position="290"/>
    </location>
</feature>
<dbReference type="GO" id="GO:0005886">
    <property type="term" value="C:plasma membrane"/>
    <property type="evidence" value="ECO:0007669"/>
    <property type="project" value="UniProtKB-SubCell"/>
</dbReference>
<dbReference type="GO" id="GO:0098552">
    <property type="term" value="C:side of membrane"/>
    <property type="evidence" value="ECO:0007669"/>
    <property type="project" value="UniProtKB-KW"/>
</dbReference>
<feature type="binding site" evidence="27">
    <location>
        <position position="220"/>
    </location>
    <ligand>
        <name>Ca(2+)</name>
        <dbReference type="ChEBI" id="CHEBI:29108"/>
        <label>1</label>
    </ligand>
</feature>
<keyword evidence="17" id="KW-0472">Membrane</keyword>
<dbReference type="GO" id="GO:0005615">
    <property type="term" value="C:extracellular space"/>
    <property type="evidence" value="ECO:0007669"/>
    <property type="project" value="TreeGrafter"/>
</dbReference>
<keyword evidence="18" id="KW-0865">Zymogen</keyword>
<dbReference type="InterPro" id="IPR024079">
    <property type="entry name" value="MetalloPept_cat_dom_sf"/>
</dbReference>
<evidence type="ECO:0000256" key="24">
    <source>
        <dbReference type="ARBA" id="ARBA00076283"/>
    </source>
</evidence>
<dbReference type="GO" id="GO:0006508">
    <property type="term" value="P:proteolysis"/>
    <property type="evidence" value="ECO:0007669"/>
    <property type="project" value="UniProtKB-KW"/>
</dbReference>
<feature type="binding site" evidence="26">
    <location>
        <position position="246"/>
    </location>
    <ligand>
        <name>Zn(2+)</name>
        <dbReference type="ChEBI" id="CHEBI:29105"/>
        <label>2</label>
        <note>catalytic</note>
    </ligand>
</feature>
<dbReference type="GO" id="GO:0008270">
    <property type="term" value="F:zinc ion binding"/>
    <property type="evidence" value="ECO:0007669"/>
    <property type="project" value="InterPro"/>
</dbReference>
<evidence type="ECO:0000256" key="16">
    <source>
        <dbReference type="ARBA" id="ARBA00023049"/>
    </source>
</evidence>
<feature type="binding site" evidence="27">
    <location>
        <position position="190"/>
    </location>
    <ligand>
        <name>Zn(2+)</name>
        <dbReference type="ChEBI" id="CHEBI:29105"/>
        <label>1</label>
    </ligand>
</feature>
<keyword evidence="6" id="KW-0272">Extracellular matrix</keyword>
<feature type="region of interest" description="Disordered" evidence="31">
    <location>
        <begin position="295"/>
        <end position="326"/>
    </location>
</feature>
<keyword evidence="34" id="KW-1185">Reference proteome</keyword>
<feature type="short sequence motif" description="Cysteine switch" evidence="29">
    <location>
        <begin position="101"/>
        <end position="108"/>
    </location>
</feature>
<dbReference type="FunFam" id="3.40.390.10:FF:000016">
    <property type="entry name" value="Matrix metallopeptidase 17"/>
    <property type="match status" value="1"/>
</dbReference>
<dbReference type="InterPro" id="IPR006026">
    <property type="entry name" value="Peptidase_Metallo"/>
</dbReference>
<dbReference type="InterPro" id="IPR036365">
    <property type="entry name" value="PGBD-like_sf"/>
</dbReference>
<evidence type="ECO:0000256" key="25">
    <source>
        <dbReference type="PIRSR" id="PIRSR001191-1"/>
    </source>
</evidence>
<dbReference type="GO" id="GO:0031012">
    <property type="term" value="C:extracellular matrix"/>
    <property type="evidence" value="ECO:0007669"/>
    <property type="project" value="InterPro"/>
</dbReference>
<feature type="binding site" evidence="27">
    <location>
        <position position="188"/>
    </location>
    <ligand>
        <name>Zn(2+)</name>
        <dbReference type="ChEBI" id="CHEBI:29105"/>
        <label>1</label>
    </ligand>
</feature>
<keyword evidence="4" id="KW-1003">Cell membrane</keyword>
<feature type="binding site" evidence="27">
    <location>
        <position position="222"/>
    </location>
    <ligand>
        <name>Ca(2+)</name>
        <dbReference type="ChEBI" id="CHEBI:29108"/>
        <label>1</label>
    </ligand>
</feature>
<dbReference type="Proteomes" id="UP000324091">
    <property type="component" value="Unassembled WGS sequence"/>
</dbReference>
<feature type="compositionally biased region" description="Basic and acidic residues" evidence="31">
    <location>
        <begin position="543"/>
        <end position="553"/>
    </location>
</feature>
<feature type="binding site" evidence="27">
    <location>
        <position position="260"/>
    </location>
    <ligand>
        <name>Zn(2+)</name>
        <dbReference type="ChEBI" id="CHEBI:29105"/>
        <label>2</label>
        <note>catalytic</note>
    </ligand>
</feature>
<dbReference type="InterPro" id="IPR018487">
    <property type="entry name" value="Hemopexin-like_repeat"/>
</dbReference>
<evidence type="ECO:0000256" key="3">
    <source>
        <dbReference type="ARBA" id="ARBA00010370"/>
    </source>
</evidence>
<evidence type="ECO:0000256" key="10">
    <source>
        <dbReference type="ARBA" id="ARBA00022723"/>
    </source>
</evidence>
<feature type="binding site" evidence="27">
    <location>
        <position position="336"/>
    </location>
    <ligand>
        <name>Ca(2+)</name>
        <dbReference type="ChEBI" id="CHEBI:29108"/>
        <label>4</label>
    </ligand>
</feature>
<comment type="cofactor">
    <cofactor evidence="27">
        <name>Ca(2+)</name>
        <dbReference type="ChEBI" id="CHEBI:29108"/>
    </cofactor>
    <text evidence="27">Can bind about 5 Ca(2+) ions per subunit.</text>
</comment>
<evidence type="ECO:0000256" key="23">
    <source>
        <dbReference type="ARBA" id="ARBA00075831"/>
    </source>
</evidence>
<evidence type="ECO:0000256" key="7">
    <source>
        <dbReference type="ARBA" id="ARBA00022622"/>
    </source>
</evidence>
<comment type="caution">
    <text evidence="33">The sequence shown here is derived from an EMBL/GenBank/DDBJ whole genome shotgun (WGS) entry which is preliminary data.</text>
</comment>
<evidence type="ECO:0000256" key="21">
    <source>
        <dbReference type="ARBA" id="ARBA00023288"/>
    </source>
</evidence>
<feature type="binding site" evidence="27">
    <location>
        <position position="195"/>
    </location>
    <ligand>
        <name>Ca(2+)</name>
        <dbReference type="ChEBI" id="CHEBI:29108"/>
        <label>3</label>
    </ligand>
</feature>
<dbReference type="PANTHER" id="PTHR10201">
    <property type="entry name" value="MATRIX METALLOPROTEINASE"/>
    <property type="match status" value="1"/>
</dbReference>
<feature type="binding site" evidence="27">
    <location>
        <position position="203"/>
    </location>
    <ligand>
        <name>Zn(2+)</name>
        <dbReference type="ChEBI" id="CHEBI:29105"/>
        <label>1</label>
    </ligand>
</feature>
<evidence type="ECO:0000256" key="20">
    <source>
        <dbReference type="ARBA" id="ARBA00023180"/>
    </source>
</evidence>
<dbReference type="PANTHER" id="PTHR10201:SF330">
    <property type="entry name" value="MATRIX METALLOPROTEINASE-17"/>
    <property type="match status" value="1"/>
</dbReference>
<dbReference type="SMART" id="SM00120">
    <property type="entry name" value="HX"/>
    <property type="match status" value="4"/>
</dbReference>
<feature type="modified residue" description="Phosphotyrosine; by PKDCC" evidence="28">
    <location>
        <position position="416"/>
    </location>
</feature>
<dbReference type="InterPro" id="IPR033739">
    <property type="entry name" value="M10A_MMP"/>
</dbReference>
<keyword evidence="12" id="KW-0677">Repeat</keyword>
<dbReference type="GO" id="GO:0030574">
    <property type="term" value="P:collagen catabolic process"/>
    <property type="evidence" value="ECO:0007669"/>
    <property type="project" value="TreeGrafter"/>
</dbReference>
<evidence type="ECO:0000256" key="1">
    <source>
        <dbReference type="ARBA" id="ARBA00004471"/>
    </source>
</evidence>
<feature type="binding site" evidence="27">
    <location>
        <position position="219"/>
    </location>
    <ligand>
        <name>Ca(2+)</name>
        <dbReference type="ChEBI" id="CHEBI:29108"/>
        <label>3</label>
    </ligand>
</feature>
<protein>
    <recommendedName>
        <fullName evidence="22">Matrix metalloproteinase-17</fullName>
    </recommendedName>
    <alternativeName>
        <fullName evidence="23">Membrane-type matrix metalloproteinase 4</fullName>
    </alternativeName>
    <alternativeName>
        <fullName evidence="24">Membrane-type-4 matrix metalloproteinase</fullName>
    </alternativeName>
</protein>
<feature type="region of interest" description="Disordered" evidence="31">
    <location>
        <begin position="527"/>
        <end position="553"/>
    </location>
</feature>
<evidence type="ECO:0000256" key="12">
    <source>
        <dbReference type="ARBA" id="ARBA00022737"/>
    </source>
</evidence>
<dbReference type="Pfam" id="PF00045">
    <property type="entry name" value="Hemopexin"/>
    <property type="match status" value="4"/>
</dbReference>
<evidence type="ECO:0000256" key="30">
    <source>
        <dbReference type="PROSITE-ProRule" id="PRU01011"/>
    </source>
</evidence>
<keyword evidence="14 26" id="KW-0862">Zinc</keyword>
<evidence type="ECO:0000256" key="2">
    <source>
        <dbReference type="ARBA" id="ARBA00004498"/>
    </source>
</evidence>
<dbReference type="PROSITE" id="PS51642">
    <property type="entry name" value="HEMOPEXIN_2"/>
    <property type="match status" value="4"/>
</dbReference>
<evidence type="ECO:0000256" key="29">
    <source>
        <dbReference type="PIRSR" id="PIRSR621190-5"/>
    </source>
</evidence>
<evidence type="ECO:0000256" key="8">
    <source>
        <dbReference type="ARBA" id="ARBA00022670"/>
    </source>
</evidence>
<dbReference type="InterPro" id="IPR000585">
    <property type="entry name" value="Hemopexin-like_dom"/>
</dbReference>
<accession>A0A5C6MFS4</accession>